<dbReference type="GO" id="GO:0016491">
    <property type="term" value="F:oxidoreductase activity"/>
    <property type="evidence" value="ECO:0007669"/>
    <property type="project" value="InterPro"/>
</dbReference>
<organism evidence="2 3">
    <name type="scientific">Polynucleobacter arcticus</name>
    <dbReference type="NCBI Taxonomy" id="1743165"/>
    <lineage>
        <taxon>Bacteria</taxon>
        <taxon>Pseudomonadati</taxon>
        <taxon>Pseudomonadota</taxon>
        <taxon>Betaproteobacteria</taxon>
        <taxon>Burkholderiales</taxon>
        <taxon>Burkholderiaceae</taxon>
        <taxon>Polynucleobacter</taxon>
    </lineage>
</organism>
<evidence type="ECO:0000259" key="1">
    <source>
        <dbReference type="Pfam" id="PF09995"/>
    </source>
</evidence>
<proteinExistence type="predicted"/>
<dbReference type="PANTHER" id="PTHR36151:SF3">
    <property type="entry name" value="ER-BOUND OXYGENASE MPAB_MPAB'_RUBBER OXYGENASE CATALYTIC DOMAIN-CONTAINING PROTEIN"/>
    <property type="match status" value="1"/>
</dbReference>
<dbReference type="RefSeq" id="WP_173960689.1">
    <property type="nucleotide sequence ID" value="NZ_CBCSCC010000004.1"/>
</dbReference>
<reference evidence="2 3" key="1">
    <citation type="submission" date="2018-04" db="EMBL/GenBank/DDBJ databases">
        <title>Polynucleobacter sp. UK-Long2-W17 genome.</title>
        <authorList>
            <person name="Hahn M.W."/>
        </authorList>
    </citation>
    <scope>NUCLEOTIDE SEQUENCE [LARGE SCALE GENOMIC DNA]</scope>
    <source>
        <strain evidence="2 3">UK-Long2-W17</strain>
    </source>
</reference>
<dbReference type="EMBL" id="CP028940">
    <property type="protein sequence ID" value="QKM60924.1"/>
    <property type="molecule type" value="Genomic_DNA"/>
</dbReference>
<feature type="domain" description="ER-bound oxygenase mpaB/mpaB'/Rubber oxygenase catalytic" evidence="1">
    <location>
        <begin position="40"/>
        <end position="264"/>
    </location>
</feature>
<dbReference type="PANTHER" id="PTHR36151">
    <property type="entry name" value="BLR2777 PROTEIN"/>
    <property type="match status" value="1"/>
</dbReference>
<name>A0A6M9PFR6_9BURK</name>
<dbReference type="AlphaFoldDB" id="A0A6M9PFR6"/>
<evidence type="ECO:0000313" key="2">
    <source>
        <dbReference type="EMBL" id="QKM60924.1"/>
    </source>
</evidence>
<keyword evidence="3" id="KW-1185">Reference proteome</keyword>
<accession>A0A6M9PFR6</accession>
<protein>
    <submittedName>
        <fullName evidence="2">DUF2236 domain-containing protein</fullName>
    </submittedName>
</protein>
<gene>
    <name evidence="2" type="ORF">DN92_07750</name>
</gene>
<dbReference type="Pfam" id="PF09995">
    <property type="entry name" value="MPAB_Lcp_cat"/>
    <property type="match status" value="1"/>
</dbReference>
<dbReference type="InterPro" id="IPR018713">
    <property type="entry name" value="MPAB/Lcp_cat_dom"/>
</dbReference>
<sequence length="289" mass="32463">MIDELIRRSIRQMVGGGGPPIAFLSPAGDRGFFGPESIAWKVHADFVSMMIGGISSLVLQALHPKALAGVWDHSTFREDLKGRLGRTAFFIAATTYGSNEMANNAIHRVNQIHQKVTGFDEFNQPYRADDPNLLAWVHLTETFSFMSSYESYRSESLHAQQKNQYFAEMKMLGERLGAIDLPNTYDGTQLAIQHYRDQLHYGERAKSIIGLLDSFPSNLISRPFVKMITGAGFLNLPNWVYPIIHRPVPSRLERLAMRSTIRLMAIPVREALKDGVAAHSLRRVYGSSL</sequence>
<dbReference type="KEGG" id="pard:DN92_07750"/>
<evidence type="ECO:0000313" key="3">
    <source>
        <dbReference type="Proteomes" id="UP000501090"/>
    </source>
</evidence>
<dbReference type="Proteomes" id="UP000501090">
    <property type="component" value="Chromosome"/>
</dbReference>